<dbReference type="InterPro" id="IPR013087">
    <property type="entry name" value="Znf_C2H2_type"/>
</dbReference>
<dbReference type="GO" id="GO:0005634">
    <property type="term" value="C:nucleus"/>
    <property type="evidence" value="ECO:0007669"/>
    <property type="project" value="UniProtKB-SubCell"/>
</dbReference>
<keyword evidence="7" id="KW-0804">Transcription</keyword>
<feature type="domain" description="C2H2-type" evidence="11">
    <location>
        <begin position="440"/>
        <end position="467"/>
    </location>
</feature>
<dbReference type="OrthoDB" id="3437960at2759"/>
<dbReference type="Pfam" id="PF00096">
    <property type="entry name" value="zf-C2H2"/>
    <property type="match status" value="3"/>
</dbReference>
<evidence type="ECO:0000256" key="1">
    <source>
        <dbReference type="ARBA" id="ARBA00004123"/>
    </source>
</evidence>
<dbReference type="GO" id="GO:0008270">
    <property type="term" value="F:zinc ion binding"/>
    <property type="evidence" value="ECO:0007669"/>
    <property type="project" value="UniProtKB-KW"/>
</dbReference>
<reference evidence="12" key="3">
    <citation type="submission" date="2021-06" db="EMBL/GenBank/DDBJ databases">
        <title>Chromosome-level genome assembly for S. haematobium.</title>
        <authorList>
            <person name="Stroehlein A.J."/>
        </authorList>
    </citation>
    <scope>NUCLEOTIDE SEQUENCE</scope>
</reference>
<dbReference type="SUPFAM" id="SSF57667">
    <property type="entry name" value="beta-beta-alpha zinc fingers"/>
    <property type="match status" value="2"/>
</dbReference>
<evidence type="ECO:0000313" key="12">
    <source>
        <dbReference type="EMBL" id="KAH9582911.1"/>
    </source>
</evidence>
<evidence type="ECO:0000256" key="2">
    <source>
        <dbReference type="ARBA" id="ARBA00006991"/>
    </source>
</evidence>
<comment type="caution">
    <text evidence="12">The sequence shown here is derived from an EMBL/GenBank/DDBJ whole genome shotgun (WGS) entry which is preliminary data.</text>
</comment>
<comment type="similarity">
    <text evidence="2">Belongs to the krueppel C2H2-type zinc-finger protein family.</text>
</comment>
<dbReference type="InterPro" id="IPR036236">
    <property type="entry name" value="Znf_C2H2_sf"/>
</dbReference>
<dbReference type="PROSITE" id="PS00028">
    <property type="entry name" value="ZINC_FINGER_C2H2_1"/>
    <property type="match status" value="3"/>
</dbReference>
<dbReference type="PANTHER" id="PTHR23235">
    <property type="entry name" value="KRUEPPEL-LIKE TRANSCRIPTION FACTOR"/>
    <property type="match status" value="1"/>
</dbReference>
<organism evidence="12 13">
    <name type="scientific">Schistosoma haematobium</name>
    <name type="common">Blood fluke</name>
    <dbReference type="NCBI Taxonomy" id="6185"/>
    <lineage>
        <taxon>Eukaryota</taxon>
        <taxon>Metazoa</taxon>
        <taxon>Spiralia</taxon>
        <taxon>Lophotrochozoa</taxon>
        <taxon>Platyhelminthes</taxon>
        <taxon>Trematoda</taxon>
        <taxon>Digenea</taxon>
        <taxon>Strigeidida</taxon>
        <taxon>Schistosomatoidea</taxon>
        <taxon>Schistosomatidae</taxon>
        <taxon>Schistosoma</taxon>
    </lineage>
</organism>
<dbReference type="SMART" id="SM00355">
    <property type="entry name" value="ZnF_C2H2"/>
    <property type="match status" value="3"/>
</dbReference>
<keyword evidence="5" id="KW-0862">Zinc</keyword>
<evidence type="ECO:0000259" key="11">
    <source>
        <dbReference type="PROSITE" id="PS50157"/>
    </source>
</evidence>
<accession>A0A922IMB0</accession>
<feature type="compositionally biased region" description="Low complexity" evidence="10">
    <location>
        <begin position="383"/>
        <end position="396"/>
    </location>
</feature>
<evidence type="ECO:0000256" key="5">
    <source>
        <dbReference type="ARBA" id="ARBA00022833"/>
    </source>
</evidence>
<evidence type="ECO:0000256" key="4">
    <source>
        <dbReference type="ARBA" id="ARBA00022771"/>
    </source>
</evidence>
<evidence type="ECO:0000256" key="10">
    <source>
        <dbReference type="SAM" id="MobiDB-lite"/>
    </source>
</evidence>
<dbReference type="GeneID" id="24594437"/>
<feature type="domain" description="C2H2-type" evidence="11">
    <location>
        <begin position="468"/>
        <end position="491"/>
    </location>
</feature>
<reference evidence="12" key="2">
    <citation type="journal article" date="2019" name="Gigascience">
        <title>High-quality Schistosoma haematobium genome achieved by single-molecule and long-range sequencing.</title>
        <authorList>
            <person name="Stroehlein A.J."/>
            <person name="Korhonen P.K."/>
            <person name="Chong T.M."/>
            <person name="Lim Y.L."/>
            <person name="Chan K.G."/>
            <person name="Webster B."/>
            <person name="Rollinson D."/>
            <person name="Brindley P.J."/>
            <person name="Gasser R.B."/>
            <person name="Young N.D."/>
        </authorList>
    </citation>
    <scope>NUCLEOTIDE SEQUENCE</scope>
</reference>
<gene>
    <name evidence="12" type="ORF">MS3_00007511</name>
</gene>
<dbReference type="RefSeq" id="XP_051066331.1">
    <property type="nucleotide sequence ID" value="XM_051215797.1"/>
</dbReference>
<dbReference type="PROSITE" id="PS50157">
    <property type="entry name" value="ZINC_FINGER_C2H2_2"/>
    <property type="match status" value="3"/>
</dbReference>
<evidence type="ECO:0000256" key="8">
    <source>
        <dbReference type="ARBA" id="ARBA00023242"/>
    </source>
</evidence>
<dbReference type="Proteomes" id="UP000471633">
    <property type="component" value="Unassembled WGS sequence"/>
</dbReference>
<dbReference type="FunFam" id="3.30.160.60:FF:000515">
    <property type="entry name" value="early growth response protein 4"/>
    <property type="match status" value="1"/>
</dbReference>
<dbReference type="AlphaFoldDB" id="A0A922IMB0"/>
<evidence type="ECO:0000313" key="13">
    <source>
        <dbReference type="Proteomes" id="UP000471633"/>
    </source>
</evidence>
<proteinExistence type="inferred from homology"/>
<dbReference type="KEGG" id="shx:MS3_00007511"/>
<protein>
    <recommendedName>
        <fullName evidence="11">C2H2-type domain-containing protein</fullName>
    </recommendedName>
</protein>
<feature type="domain" description="C2H2-type" evidence="11">
    <location>
        <begin position="410"/>
        <end position="439"/>
    </location>
</feature>
<comment type="subcellular location">
    <subcellularLocation>
        <location evidence="1">Nucleus</location>
    </subcellularLocation>
</comment>
<evidence type="ECO:0000256" key="9">
    <source>
        <dbReference type="PROSITE-ProRule" id="PRU00042"/>
    </source>
</evidence>
<evidence type="ECO:0000256" key="7">
    <source>
        <dbReference type="ARBA" id="ARBA00023163"/>
    </source>
</evidence>
<keyword evidence="13" id="KW-1185">Reference proteome</keyword>
<dbReference type="GO" id="GO:0000981">
    <property type="term" value="F:DNA-binding transcription factor activity, RNA polymerase II-specific"/>
    <property type="evidence" value="ECO:0007669"/>
    <property type="project" value="TreeGrafter"/>
</dbReference>
<keyword evidence="4 9" id="KW-0863">Zinc-finger</keyword>
<dbReference type="EMBL" id="AMPZ03000005">
    <property type="protein sequence ID" value="KAH9582911.1"/>
    <property type="molecule type" value="Genomic_DNA"/>
</dbReference>
<keyword evidence="8" id="KW-0539">Nucleus</keyword>
<evidence type="ECO:0000256" key="3">
    <source>
        <dbReference type="ARBA" id="ARBA00022723"/>
    </source>
</evidence>
<dbReference type="Gene3D" id="3.30.160.60">
    <property type="entry name" value="Classic Zinc Finger"/>
    <property type="match status" value="3"/>
</dbReference>
<name>A0A922IMB0_SCHHA</name>
<reference evidence="12" key="4">
    <citation type="journal article" date="2022" name="PLoS Pathog.">
        <title>Chromosome-level genome of Schistosoma haematobium underpins genome-wide explorations of molecular variation.</title>
        <authorList>
            <person name="Stroehlein A.J."/>
            <person name="Korhonen P.K."/>
            <person name="Lee V.V."/>
            <person name="Ralph S.A."/>
            <person name="Mentink-Kane M."/>
            <person name="You H."/>
            <person name="McManus D.P."/>
            <person name="Tchuente L.T."/>
            <person name="Stothard J.R."/>
            <person name="Kaur P."/>
            <person name="Dudchenko O."/>
            <person name="Aiden E.L."/>
            <person name="Yang B."/>
            <person name="Yang H."/>
            <person name="Emery A.M."/>
            <person name="Webster B.L."/>
            <person name="Brindley P.J."/>
            <person name="Rollinson D."/>
            <person name="Chang B.C.H."/>
            <person name="Gasser R.B."/>
            <person name="Young N.D."/>
        </authorList>
    </citation>
    <scope>NUCLEOTIDE SEQUENCE</scope>
</reference>
<keyword evidence="6" id="KW-0805">Transcription regulation</keyword>
<dbReference type="GO" id="GO:0000978">
    <property type="term" value="F:RNA polymerase II cis-regulatory region sequence-specific DNA binding"/>
    <property type="evidence" value="ECO:0007669"/>
    <property type="project" value="TreeGrafter"/>
</dbReference>
<keyword evidence="3" id="KW-0479">Metal-binding</keyword>
<dbReference type="PANTHER" id="PTHR23235:SF155">
    <property type="entry name" value="EARLY GROWTH RESPONSE 4-RELATED"/>
    <property type="match status" value="1"/>
</dbReference>
<feature type="region of interest" description="Disordered" evidence="10">
    <location>
        <begin position="383"/>
        <end position="402"/>
    </location>
</feature>
<evidence type="ECO:0000256" key="6">
    <source>
        <dbReference type="ARBA" id="ARBA00023015"/>
    </source>
</evidence>
<dbReference type="CTD" id="24594437"/>
<reference evidence="12" key="1">
    <citation type="journal article" date="2012" name="Nat. Genet.">
        <title>Whole-genome sequence of Schistosoma haematobium.</title>
        <authorList>
            <person name="Young N.D."/>
            <person name="Jex A.R."/>
            <person name="Li B."/>
            <person name="Liu S."/>
            <person name="Yang L."/>
            <person name="Xiong Z."/>
            <person name="Li Y."/>
            <person name="Cantacessi C."/>
            <person name="Hall R.S."/>
            <person name="Xu X."/>
            <person name="Chen F."/>
            <person name="Wu X."/>
            <person name="Zerlotini A."/>
            <person name="Oliveira G."/>
            <person name="Hofmann A."/>
            <person name="Zhang G."/>
            <person name="Fang X."/>
            <person name="Kang Y."/>
            <person name="Campbell B.E."/>
            <person name="Loukas A."/>
            <person name="Ranganathan S."/>
            <person name="Rollinson D."/>
            <person name="Rinaldi G."/>
            <person name="Brindley P.J."/>
            <person name="Yang H."/>
            <person name="Wang J."/>
            <person name="Wang J."/>
            <person name="Gasser R.B."/>
        </authorList>
    </citation>
    <scope>NUCLEOTIDE SEQUENCE</scope>
</reference>
<sequence>MSDSNKSYWSFEEEHCLPYTTTVTNTISTTTTDTLTITTTATTDIDHVSGTTDVSSVHFPLVSMTVPISTSDVIYPIHRLESQFFERTIERRGLQHSEGLYIESTPICQEFKNILYFPQSQRQVPSYTMEVSTVTFAGSSQKSTPYISKIDEHEKTQGCITPSSSSYGEPSIYHFTTSQIEEESRSKPSYTSVNTASVNYARKHSRRSFDIEREKFPYQSGILEHPSICPYEFLKQESPTSTDPTTFTSKTISPMESKGIKLPVPFIEPEIYPIKTQKESHSQEQSHTQFTISPTQKPLLRHYSVPEGPIFERPDIYHISHPKSAPSEKDYNTPYSKDYFDVFSISQSSRPLSTETFTSYMADFSAAPSLSTEPGPSTLMYKTFTPSTATVPSSSTRKSSVGESSEKRRYCCPESQCGKRFARPDELKRHHRIHTGTKPFMCKYCPRSFGRSDHLRTHTRSHTGERPYTCESCGRKFARSDERTRHKKVHSCGLIKEIHSGESSFSNKTTQISCPQEQIDTYSHEQLLSTSVIDTSIQSSYLSSVIFQPSVYTPIPWQTTSIESNPTMPQLHDISMGTLSPSSSCQPTPILGLPYLNITSSQPINTLPEWKIYTITPQIHPVTTSDST</sequence>